<gene>
    <name evidence="8" type="primary">atsA_42</name>
    <name evidence="8" type="ORF">Pla52n_32620</name>
</gene>
<evidence type="ECO:0000256" key="1">
    <source>
        <dbReference type="ARBA" id="ARBA00008779"/>
    </source>
</evidence>
<keyword evidence="6" id="KW-0732">Signal</keyword>
<feature type="chain" id="PRO_5022781632" evidence="6">
    <location>
        <begin position="19"/>
        <end position="542"/>
    </location>
</feature>
<dbReference type="PROSITE" id="PS00149">
    <property type="entry name" value="SULFATASE_2"/>
    <property type="match status" value="1"/>
</dbReference>
<keyword evidence="2" id="KW-0479">Metal-binding</keyword>
<comment type="caution">
    <text evidence="8">The sequence shown here is derived from an EMBL/GenBank/DDBJ whole genome shotgun (WGS) entry which is preliminary data.</text>
</comment>
<evidence type="ECO:0000256" key="3">
    <source>
        <dbReference type="ARBA" id="ARBA00022801"/>
    </source>
</evidence>
<dbReference type="PANTHER" id="PTHR42693">
    <property type="entry name" value="ARYLSULFATASE FAMILY MEMBER"/>
    <property type="match status" value="1"/>
</dbReference>
<dbReference type="Gene3D" id="3.40.720.10">
    <property type="entry name" value="Alkaline Phosphatase, subunit A"/>
    <property type="match status" value="1"/>
</dbReference>
<evidence type="ECO:0000256" key="4">
    <source>
        <dbReference type="ARBA" id="ARBA00022837"/>
    </source>
</evidence>
<accession>A0A5C6AQ92</accession>
<dbReference type="EMBL" id="SJPN01000004">
    <property type="protein sequence ID" value="TWU02213.1"/>
    <property type="molecule type" value="Genomic_DNA"/>
</dbReference>
<dbReference type="InterPro" id="IPR000917">
    <property type="entry name" value="Sulfatase_N"/>
</dbReference>
<dbReference type="AlphaFoldDB" id="A0A5C6AQ92"/>
<dbReference type="GO" id="GO:0046872">
    <property type="term" value="F:metal ion binding"/>
    <property type="evidence" value="ECO:0007669"/>
    <property type="project" value="UniProtKB-KW"/>
</dbReference>
<dbReference type="RefSeq" id="WP_146520588.1">
    <property type="nucleotide sequence ID" value="NZ_CP151726.1"/>
</dbReference>
<feature type="domain" description="Sulfatase N-terminal" evidence="7">
    <location>
        <begin position="23"/>
        <end position="385"/>
    </location>
</feature>
<dbReference type="OrthoDB" id="9783154at2"/>
<evidence type="ECO:0000256" key="2">
    <source>
        <dbReference type="ARBA" id="ARBA00022723"/>
    </source>
</evidence>
<keyword evidence="9" id="KW-1185">Reference proteome</keyword>
<feature type="region of interest" description="Disordered" evidence="5">
    <location>
        <begin position="490"/>
        <end position="542"/>
    </location>
</feature>
<keyword evidence="3 8" id="KW-0378">Hydrolase</keyword>
<dbReference type="GO" id="GO:0004065">
    <property type="term" value="F:arylsulfatase activity"/>
    <property type="evidence" value="ECO:0007669"/>
    <property type="project" value="UniProtKB-EC"/>
</dbReference>
<dbReference type="SUPFAM" id="SSF53649">
    <property type="entry name" value="Alkaline phosphatase-like"/>
    <property type="match status" value="1"/>
</dbReference>
<evidence type="ECO:0000256" key="6">
    <source>
        <dbReference type="SAM" id="SignalP"/>
    </source>
</evidence>
<feature type="signal peptide" evidence="6">
    <location>
        <begin position="1"/>
        <end position="18"/>
    </location>
</feature>
<dbReference type="Gene3D" id="3.30.1120.10">
    <property type="match status" value="1"/>
</dbReference>
<dbReference type="Pfam" id="PF00884">
    <property type="entry name" value="Sulfatase"/>
    <property type="match status" value="1"/>
</dbReference>
<protein>
    <submittedName>
        <fullName evidence="8">Arylsulfatase</fullName>
        <ecNumber evidence="8">3.1.6.1</ecNumber>
    </submittedName>
</protein>
<dbReference type="Proteomes" id="UP000320176">
    <property type="component" value="Unassembled WGS sequence"/>
</dbReference>
<organism evidence="8 9">
    <name type="scientific">Stieleria varia</name>
    <dbReference type="NCBI Taxonomy" id="2528005"/>
    <lineage>
        <taxon>Bacteria</taxon>
        <taxon>Pseudomonadati</taxon>
        <taxon>Planctomycetota</taxon>
        <taxon>Planctomycetia</taxon>
        <taxon>Pirellulales</taxon>
        <taxon>Pirellulaceae</taxon>
        <taxon>Stieleria</taxon>
    </lineage>
</organism>
<dbReference type="PANTHER" id="PTHR42693:SF53">
    <property type="entry name" value="ENDO-4-O-SULFATASE"/>
    <property type="match status" value="1"/>
</dbReference>
<sequence precursor="true">MKILLLLSLFLVATTVSAAESRPNIVLIITDDMGFSDVGCYGGEIDTPNIDSLSRRGVKFSQFYNCGKCEPSRAALITGHQFWTHDPNVAIRKDSPNFGEIIQAAGYRTMMIGKWHAAGVPFQRGFHRHFGFMTGGCDFFLGNDTFTLDGKPWPVPKDDFYATYEFTNYADQFIRDEHAEHPDQPFFMYLAYNAPHSPIQAPADQVAKYRGKYLKGWDVIRKERFARQQAIGLAGDGWNFPDRPENVPPWDSLDEKSRDFEDLRMATYAAMVDCVDQGVGRVMRTLKELDIDDNTLVIFMNDNGASPNDRVRRGNFGTAGTTWNVGVAWAHASNTPMKFYKRTQHSGGVTTPFIACWPDGIKPQAEFNDQPLHITDILPTLIEIAETTYPQNFGGKRHPPLPGRSFADVLTDGETLPPIPLHFSLFNNMAVVDSGWRMVTAYDQPWQLYDLTNDRTETRDVADSNPKRLREMLELQKQFSERPDVRLRLKSGEREPEYAPIYKSDGKIGPGARESVPDEKASLKRVKQRATGIQVKELESKQ</sequence>
<evidence type="ECO:0000313" key="9">
    <source>
        <dbReference type="Proteomes" id="UP000320176"/>
    </source>
</evidence>
<evidence type="ECO:0000256" key="5">
    <source>
        <dbReference type="SAM" id="MobiDB-lite"/>
    </source>
</evidence>
<evidence type="ECO:0000313" key="8">
    <source>
        <dbReference type="EMBL" id="TWU02213.1"/>
    </source>
</evidence>
<dbReference type="InterPro" id="IPR050738">
    <property type="entry name" value="Sulfatase"/>
</dbReference>
<keyword evidence="4" id="KW-0106">Calcium</keyword>
<dbReference type="InterPro" id="IPR017850">
    <property type="entry name" value="Alkaline_phosphatase_core_sf"/>
</dbReference>
<evidence type="ECO:0000259" key="7">
    <source>
        <dbReference type="Pfam" id="PF00884"/>
    </source>
</evidence>
<proteinExistence type="inferred from homology"/>
<dbReference type="EC" id="3.1.6.1" evidence="8"/>
<reference evidence="8 9" key="1">
    <citation type="submission" date="2019-02" db="EMBL/GenBank/DDBJ databases">
        <title>Deep-cultivation of Planctomycetes and their phenomic and genomic characterization uncovers novel biology.</title>
        <authorList>
            <person name="Wiegand S."/>
            <person name="Jogler M."/>
            <person name="Boedeker C."/>
            <person name="Pinto D."/>
            <person name="Vollmers J."/>
            <person name="Rivas-Marin E."/>
            <person name="Kohn T."/>
            <person name="Peeters S.H."/>
            <person name="Heuer A."/>
            <person name="Rast P."/>
            <person name="Oberbeckmann S."/>
            <person name="Bunk B."/>
            <person name="Jeske O."/>
            <person name="Meyerdierks A."/>
            <person name="Storesund J.E."/>
            <person name="Kallscheuer N."/>
            <person name="Luecker S."/>
            <person name="Lage O.M."/>
            <person name="Pohl T."/>
            <person name="Merkel B.J."/>
            <person name="Hornburger P."/>
            <person name="Mueller R.-W."/>
            <person name="Bruemmer F."/>
            <person name="Labrenz M."/>
            <person name="Spormann A.M."/>
            <person name="Op Den Camp H."/>
            <person name="Overmann J."/>
            <person name="Amann R."/>
            <person name="Jetten M.S.M."/>
            <person name="Mascher T."/>
            <person name="Medema M.H."/>
            <person name="Devos D.P."/>
            <person name="Kaster A.-K."/>
            <person name="Ovreas L."/>
            <person name="Rohde M."/>
            <person name="Galperin M.Y."/>
            <person name="Jogler C."/>
        </authorList>
    </citation>
    <scope>NUCLEOTIDE SEQUENCE [LARGE SCALE GENOMIC DNA]</scope>
    <source>
        <strain evidence="8 9">Pla52n</strain>
    </source>
</reference>
<name>A0A5C6AQ92_9BACT</name>
<dbReference type="CDD" id="cd16025">
    <property type="entry name" value="PAS_like"/>
    <property type="match status" value="1"/>
</dbReference>
<comment type="similarity">
    <text evidence="1">Belongs to the sulfatase family.</text>
</comment>
<dbReference type="InterPro" id="IPR024607">
    <property type="entry name" value="Sulfatase_CS"/>
</dbReference>